<evidence type="ECO:0000259" key="9">
    <source>
        <dbReference type="Pfam" id="PF22692"/>
    </source>
</evidence>
<dbReference type="Pfam" id="PF00460">
    <property type="entry name" value="Flg_bb_rod"/>
    <property type="match status" value="1"/>
</dbReference>
<dbReference type="PANTHER" id="PTHR30435:SF18">
    <property type="entry name" value="FLAGELLAR BASAL-BODY ROD PROTEIN FLGF"/>
    <property type="match status" value="1"/>
</dbReference>
<dbReference type="InterPro" id="IPR020013">
    <property type="entry name" value="Flagellar_FlgE/F/G"/>
</dbReference>
<keyword evidence="10" id="KW-0282">Flagellum</keyword>
<accession>A0ABS7PWV1</accession>
<evidence type="ECO:0000256" key="3">
    <source>
        <dbReference type="ARBA" id="ARBA00023143"/>
    </source>
</evidence>
<protein>
    <recommendedName>
        <fullName evidence="5 6">Flagellar basal-body rod protein FlgF</fullName>
    </recommendedName>
</protein>
<comment type="subunit">
    <text evidence="4 6">The basal body constitutes a major portion of the flagellar organelle and consists of five rings (E,L,P,S, and M) mounted on a central rod. The rod consists of about 26 subunits of FlgG in the distal portion, and FlgB, FlgC and FlgF are thought to build up the proximal portion of the rod with about 6 subunits each.</text>
</comment>
<keyword evidence="11" id="KW-1185">Reference proteome</keyword>
<name>A0ABS7PWV1_9SPHN</name>
<dbReference type="EMBL" id="JAINVV010000009">
    <property type="protein sequence ID" value="MBY8824459.1"/>
    <property type="molecule type" value="Genomic_DNA"/>
</dbReference>
<comment type="subcellular location">
    <subcellularLocation>
        <location evidence="1 6">Bacterial flagellum basal body</location>
    </subcellularLocation>
</comment>
<dbReference type="Pfam" id="PF06429">
    <property type="entry name" value="Flg_bbr_C"/>
    <property type="match status" value="1"/>
</dbReference>
<dbReference type="NCBIfam" id="NF009280">
    <property type="entry name" value="PRK12640.1"/>
    <property type="match status" value="1"/>
</dbReference>
<gene>
    <name evidence="10" type="primary">flgF</name>
    <name evidence="10" type="ORF">K7G82_19295</name>
</gene>
<evidence type="ECO:0000256" key="6">
    <source>
        <dbReference type="RuleBase" id="RU362116"/>
    </source>
</evidence>
<dbReference type="InterPro" id="IPR037925">
    <property type="entry name" value="FlgE/F/G-like"/>
</dbReference>
<feature type="domain" description="Flagellar hook protein FlgE/F/G-like D1" evidence="9">
    <location>
        <begin position="81"/>
        <end position="146"/>
    </location>
</feature>
<dbReference type="PANTHER" id="PTHR30435">
    <property type="entry name" value="FLAGELLAR PROTEIN"/>
    <property type="match status" value="1"/>
</dbReference>
<keyword evidence="10" id="KW-0966">Cell projection</keyword>
<organism evidence="10 11">
    <name type="scientific">Sphingomonas colocasiae</name>
    <dbReference type="NCBI Taxonomy" id="1848973"/>
    <lineage>
        <taxon>Bacteria</taxon>
        <taxon>Pseudomonadati</taxon>
        <taxon>Pseudomonadota</taxon>
        <taxon>Alphaproteobacteria</taxon>
        <taxon>Sphingomonadales</taxon>
        <taxon>Sphingomonadaceae</taxon>
        <taxon>Sphingomonas</taxon>
    </lineage>
</organism>
<feature type="domain" description="Flagellar basal-body/hook protein C-terminal" evidence="8">
    <location>
        <begin position="198"/>
        <end position="237"/>
    </location>
</feature>
<evidence type="ECO:0000313" key="11">
    <source>
        <dbReference type="Proteomes" id="UP000706039"/>
    </source>
</evidence>
<keyword evidence="10" id="KW-0969">Cilium</keyword>
<reference evidence="10 11" key="1">
    <citation type="submission" date="2021-08" db="EMBL/GenBank/DDBJ databases">
        <authorList>
            <person name="Tuo L."/>
        </authorList>
    </citation>
    <scope>NUCLEOTIDE SEQUENCE [LARGE SCALE GENOMIC DNA]</scope>
    <source>
        <strain evidence="10 11">JCM 31229</strain>
    </source>
</reference>
<evidence type="ECO:0000256" key="1">
    <source>
        <dbReference type="ARBA" id="ARBA00004117"/>
    </source>
</evidence>
<comment type="caution">
    <text evidence="10">The sequence shown here is derived from an EMBL/GenBank/DDBJ whole genome shotgun (WGS) entry which is preliminary data.</text>
</comment>
<dbReference type="SUPFAM" id="SSF117143">
    <property type="entry name" value="Flagellar hook protein flgE"/>
    <property type="match status" value="1"/>
</dbReference>
<dbReference type="InterPro" id="IPR001444">
    <property type="entry name" value="Flag_bb_rod_N"/>
</dbReference>
<evidence type="ECO:0000256" key="5">
    <source>
        <dbReference type="ARBA" id="ARBA00040228"/>
    </source>
</evidence>
<keyword evidence="3 6" id="KW-0975">Bacterial flagellum</keyword>
<evidence type="ECO:0000259" key="7">
    <source>
        <dbReference type="Pfam" id="PF00460"/>
    </source>
</evidence>
<comment type="similarity">
    <text evidence="2 6">Belongs to the flagella basal body rod proteins family.</text>
</comment>
<dbReference type="InterPro" id="IPR053967">
    <property type="entry name" value="LlgE_F_G-like_D1"/>
</dbReference>
<dbReference type="RefSeq" id="WP_222991567.1">
    <property type="nucleotide sequence ID" value="NZ_JAINVV010000009.1"/>
</dbReference>
<evidence type="ECO:0000256" key="2">
    <source>
        <dbReference type="ARBA" id="ARBA00009677"/>
    </source>
</evidence>
<dbReference type="InterPro" id="IPR010930">
    <property type="entry name" value="Flg_bb/hook_C_dom"/>
</dbReference>
<feature type="domain" description="Flagellar basal body rod protein N-terminal" evidence="7">
    <location>
        <begin position="5"/>
        <end position="35"/>
    </location>
</feature>
<dbReference type="Pfam" id="PF22692">
    <property type="entry name" value="LlgE_F_G_D1"/>
    <property type="match status" value="1"/>
</dbReference>
<proteinExistence type="inferred from homology"/>
<dbReference type="NCBIfam" id="TIGR03506">
    <property type="entry name" value="FlgEFG_subfam"/>
    <property type="match status" value="1"/>
</dbReference>
<evidence type="ECO:0000256" key="4">
    <source>
        <dbReference type="ARBA" id="ARBA00038560"/>
    </source>
</evidence>
<evidence type="ECO:0000259" key="8">
    <source>
        <dbReference type="Pfam" id="PF06429"/>
    </source>
</evidence>
<sequence length="246" mass="25548">MDRLIYTAYSGLRGSLSAQTAIANNLANANTIGFRAERAAFEAQTLKGPMLEVRAPSAMEVKDADMTAGAVVQTGRSLDLAVDGKAMLAVQADDGSEGYTRRGDLMVSPSGLLQTGDGHLVLGNGGPISIPTSASVSISPDGSVQVVAPGGDPKAPETVDRIKLVSPEGTQIAKSVDGLFRVVGDGALPADLDARVTTGALEQSNVNSAQMLVEMIENQRSFDMRTKMLTTAKDLDEGGAALMRIN</sequence>
<evidence type="ECO:0000313" key="10">
    <source>
        <dbReference type="EMBL" id="MBY8824459.1"/>
    </source>
</evidence>
<dbReference type="Proteomes" id="UP000706039">
    <property type="component" value="Unassembled WGS sequence"/>
</dbReference>